<organism evidence="7">
    <name type="scientific">Paenibacillus sp. BIHB 4019</name>
    <dbReference type="NCBI Taxonomy" id="1870819"/>
    <lineage>
        <taxon>Bacteria</taxon>
        <taxon>Bacillati</taxon>
        <taxon>Bacillota</taxon>
        <taxon>Bacilli</taxon>
        <taxon>Bacillales</taxon>
        <taxon>Paenibacillaceae</taxon>
        <taxon>Paenibacillus</taxon>
    </lineage>
</organism>
<dbReference type="InterPro" id="IPR036759">
    <property type="entry name" value="TPK_catalytic_sf"/>
</dbReference>
<evidence type="ECO:0000256" key="4">
    <source>
        <dbReference type="ARBA" id="ARBA00022840"/>
    </source>
</evidence>
<keyword evidence="4" id="KW-0067">ATP-binding</keyword>
<dbReference type="InterPro" id="IPR007371">
    <property type="entry name" value="TPK_catalytic"/>
</dbReference>
<accession>A0A1B2DNA5</accession>
<dbReference type="InterPro" id="IPR007373">
    <property type="entry name" value="Thiamin_PyroPKinase_B1-bd"/>
</dbReference>
<reference evidence="7" key="1">
    <citation type="submission" date="2016-08" db="EMBL/GenBank/DDBJ databases">
        <title>Complete Genome Seqeunce of Paenibacillus sp. BIHB 4019 from tea rhizoplane.</title>
        <authorList>
            <person name="Thakur R."/>
            <person name="Swarnkar M.K."/>
            <person name="Gulati A."/>
        </authorList>
    </citation>
    <scope>NUCLEOTIDE SEQUENCE [LARGE SCALE GENOMIC DNA]</scope>
    <source>
        <strain evidence="7">BIHB4019</strain>
    </source>
</reference>
<evidence type="ECO:0000256" key="3">
    <source>
        <dbReference type="ARBA" id="ARBA00022777"/>
    </source>
</evidence>
<dbReference type="GO" id="GO:0009229">
    <property type="term" value="P:thiamine diphosphate biosynthetic process"/>
    <property type="evidence" value="ECO:0007669"/>
    <property type="project" value="InterPro"/>
</dbReference>
<gene>
    <name evidence="7" type="ORF">BBD42_23815</name>
</gene>
<dbReference type="Pfam" id="PF04263">
    <property type="entry name" value="TPK_catalytic"/>
    <property type="match status" value="1"/>
</dbReference>
<dbReference type="InterPro" id="IPR053149">
    <property type="entry name" value="TPK"/>
</dbReference>
<dbReference type="EC" id="2.7.6.2" evidence="5"/>
<dbReference type="SUPFAM" id="SSF63999">
    <property type="entry name" value="Thiamin pyrophosphokinase, catalytic domain"/>
    <property type="match status" value="1"/>
</dbReference>
<proteinExistence type="predicted"/>
<dbReference type="GO" id="GO:0005524">
    <property type="term" value="F:ATP binding"/>
    <property type="evidence" value="ECO:0007669"/>
    <property type="project" value="UniProtKB-KW"/>
</dbReference>
<evidence type="ECO:0000259" key="6">
    <source>
        <dbReference type="SMART" id="SM00983"/>
    </source>
</evidence>
<dbReference type="Pfam" id="PF04265">
    <property type="entry name" value="TPK_B1_binding"/>
    <property type="match status" value="1"/>
</dbReference>
<dbReference type="NCBIfam" id="TIGR01378">
    <property type="entry name" value="thi_PPkinase"/>
    <property type="match status" value="1"/>
</dbReference>
<dbReference type="SUPFAM" id="SSF63862">
    <property type="entry name" value="Thiamin pyrophosphokinase, substrate-binding domain"/>
    <property type="match status" value="1"/>
</dbReference>
<keyword evidence="2" id="KW-0547">Nucleotide-binding</keyword>
<evidence type="ECO:0000256" key="1">
    <source>
        <dbReference type="ARBA" id="ARBA00022679"/>
    </source>
</evidence>
<keyword evidence="1" id="KW-0808">Transferase</keyword>
<feature type="domain" description="Thiamin pyrophosphokinase thiamin-binding" evidence="6">
    <location>
        <begin position="140"/>
        <end position="206"/>
    </location>
</feature>
<dbReference type="PANTHER" id="PTHR41299:SF1">
    <property type="entry name" value="THIAMINE PYROPHOSPHOKINASE"/>
    <property type="match status" value="1"/>
</dbReference>
<protein>
    <recommendedName>
        <fullName evidence="5">Thiamine diphosphokinase</fullName>
        <ecNumber evidence="5">2.7.6.2</ecNumber>
    </recommendedName>
</protein>
<evidence type="ECO:0000256" key="5">
    <source>
        <dbReference type="NCBIfam" id="TIGR01378"/>
    </source>
</evidence>
<evidence type="ECO:0000313" key="7">
    <source>
        <dbReference type="EMBL" id="ANY69171.1"/>
    </source>
</evidence>
<dbReference type="PANTHER" id="PTHR41299">
    <property type="entry name" value="THIAMINE PYROPHOSPHOKINASE"/>
    <property type="match status" value="1"/>
</dbReference>
<dbReference type="GO" id="GO:0030975">
    <property type="term" value="F:thiamine binding"/>
    <property type="evidence" value="ECO:0007669"/>
    <property type="project" value="InterPro"/>
</dbReference>
<keyword evidence="3 7" id="KW-0418">Kinase</keyword>
<dbReference type="GO" id="GO:0004788">
    <property type="term" value="F:thiamine diphosphokinase activity"/>
    <property type="evidence" value="ECO:0007669"/>
    <property type="project" value="UniProtKB-UniRule"/>
</dbReference>
<dbReference type="GO" id="GO:0016301">
    <property type="term" value="F:kinase activity"/>
    <property type="evidence" value="ECO:0007669"/>
    <property type="project" value="UniProtKB-KW"/>
</dbReference>
<dbReference type="GO" id="GO:0006772">
    <property type="term" value="P:thiamine metabolic process"/>
    <property type="evidence" value="ECO:0007669"/>
    <property type="project" value="UniProtKB-UniRule"/>
</dbReference>
<name>A0A1B2DNA5_9BACL</name>
<dbReference type="InterPro" id="IPR036371">
    <property type="entry name" value="TPK_B1-bd_sf"/>
</dbReference>
<evidence type="ECO:0000256" key="2">
    <source>
        <dbReference type="ARBA" id="ARBA00022741"/>
    </source>
</evidence>
<sequence>MPQRIVICSGGELGTWALPHLQQDAFRIGADRGALFLVEQGYSPQLAIGDFDSVTGEQLEQIRSASTELITCDPIYKDYTDTEMALRYALEQNPDEIILLGALGTRFDHSLSNVQLLVLAEQRGIPACIIDQHNCITVTSSKRIIQKGLYANVSLLPMSSAVSGITLTGFQYPLQKANLQIGQSLGISNILTETEGSITIDTGLLLIIQSRD</sequence>
<dbReference type="CDD" id="cd07995">
    <property type="entry name" value="TPK"/>
    <property type="match status" value="1"/>
</dbReference>
<dbReference type="SMART" id="SM00983">
    <property type="entry name" value="TPK_B1_binding"/>
    <property type="match status" value="1"/>
</dbReference>
<dbReference type="Gene3D" id="3.40.50.10240">
    <property type="entry name" value="Thiamin pyrophosphokinase, catalytic domain"/>
    <property type="match status" value="1"/>
</dbReference>
<dbReference type="AlphaFoldDB" id="A0A1B2DNA5"/>
<dbReference type="InterPro" id="IPR006282">
    <property type="entry name" value="Thi_PPkinase"/>
</dbReference>
<dbReference type="EMBL" id="CP016808">
    <property type="protein sequence ID" value="ANY69171.1"/>
    <property type="molecule type" value="Genomic_DNA"/>
</dbReference>